<dbReference type="Pfam" id="PF25594">
    <property type="entry name" value="GldB_lipo"/>
    <property type="match status" value="1"/>
</dbReference>
<sequence length="331" mass="37216">MKKYLLAGALSTLLVSCEGQNARTAGDARIEPVSIIRFDKALFRLVESGDTALWPGLADQYPEMLRVLGQGVLNLRSAEAPGFLGKTLRYYSEPTLRALYRDAIERYDSIPDIERALGQGFAYLRTHFPAARIPAVYMHVSGLNQNVLAGDSLLSLSIDKYMGADYPLYQEFFYDAQRSLMRPELVAPDYIAGWLMSEFPFEGRENVLLDRMVYEGKIKYLVAEALGIDDEALLMGYTPEALEWCERHEGAIWTGMIERKHLYTPDLLTTSQYFEDAPTAVLAEGAPGRPGVWIGWQIVRRYMEETGSTPEALMRNTDAQAILTGSKYKPQ</sequence>
<dbReference type="PROSITE" id="PS51257">
    <property type="entry name" value="PROKAR_LIPOPROTEIN"/>
    <property type="match status" value="1"/>
</dbReference>
<reference evidence="1" key="1">
    <citation type="journal article" date="2021" name="PeerJ">
        <title>Extensive microbial diversity within the chicken gut microbiome revealed by metagenomics and culture.</title>
        <authorList>
            <person name="Gilroy R."/>
            <person name="Ravi A."/>
            <person name="Getino M."/>
            <person name="Pursley I."/>
            <person name="Horton D.L."/>
            <person name="Alikhan N.F."/>
            <person name="Baker D."/>
            <person name="Gharbi K."/>
            <person name="Hall N."/>
            <person name="Watson M."/>
            <person name="Adriaenssens E.M."/>
            <person name="Foster-Nyarko E."/>
            <person name="Jarju S."/>
            <person name="Secka A."/>
            <person name="Antonio M."/>
            <person name="Oren A."/>
            <person name="Chaudhuri R.R."/>
            <person name="La Ragione R."/>
            <person name="Hildebrand F."/>
            <person name="Pallen M.J."/>
        </authorList>
    </citation>
    <scope>NUCLEOTIDE SEQUENCE</scope>
    <source>
        <strain evidence="1">ChiHecec2B26-12326</strain>
    </source>
</reference>
<dbReference type="InterPro" id="IPR019853">
    <property type="entry name" value="GldB-like"/>
</dbReference>
<organism evidence="1 2">
    <name type="scientific">Candidatus Parabacteroides intestinigallinarum</name>
    <dbReference type="NCBI Taxonomy" id="2838722"/>
    <lineage>
        <taxon>Bacteria</taxon>
        <taxon>Pseudomonadati</taxon>
        <taxon>Bacteroidota</taxon>
        <taxon>Bacteroidia</taxon>
        <taxon>Bacteroidales</taxon>
        <taxon>Tannerellaceae</taxon>
        <taxon>Parabacteroides</taxon>
    </lineage>
</organism>
<accession>A0A9D1XSK8</accession>
<dbReference type="EMBL" id="DXEN01000075">
    <property type="protein sequence ID" value="HIX86911.1"/>
    <property type="molecule type" value="Genomic_DNA"/>
</dbReference>
<protein>
    <submittedName>
        <fullName evidence="1">Gliding motility protein GldB</fullName>
    </submittedName>
</protein>
<reference evidence="1" key="2">
    <citation type="submission" date="2021-04" db="EMBL/GenBank/DDBJ databases">
        <authorList>
            <person name="Gilroy R."/>
        </authorList>
    </citation>
    <scope>NUCLEOTIDE SEQUENCE</scope>
    <source>
        <strain evidence="1">ChiHecec2B26-12326</strain>
    </source>
</reference>
<evidence type="ECO:0000313" key="2">
    <source>
        <dbReference type="Proteomes" id="UP000823847"/>
    </source>
</evidence>
<dbReference type="Proteomes" id="UP000823847">
    <property type="component" value="Unassembled WGS sequence"/>
</dbReference>
<dbReference type="AlphaFoldDB" id="A0A9D1XSK8"/>
<name>A0A9D1XSK8_9BACT</name>
<gene>
    <name evidence="1" type="ORF">H9848_09950</name>
</gene>
<comment type="caution">
    <text evidence="1">The sequence shown here is derived from an EMBL/GenBank/DDBJ whole genome shotgun (WGS) entry which is preliminary data.</text>
</comment>
<proteinExistence type="predicted"/>
<evidence type="ECO:0000313" key="1">
    <source>
        <dbReference type="EMBL" id="HIX86911.1"/>
    </source>
</evidence>